<gene>
    <name evidence="3" type="ORF">F1003_01505</name>
</gene>
<protein>
    <recommendedName>
        <fullName evidence="2">Right handed beta helix domain-containing protein</fullName>
    </recommendedName>
</protein>
<dbReference type="InterPro" id="IPR012334">
    <property type="entry name" value="Pectin_lyas_fold"/>
</dbReference>
<keyword evidence="1" id="KW-0812">Transmembrane</keyword>
<evidence type="ECO:0000256" key="1">
    <source>
        <dbReference type="SAM" id="Phobius"/>
    </source>
</evidence>
<dbReference type="RefSeq" id="WP_155087434.1">
    <property type="nucleotide sequence ID" value="NZ_WJYA01000002.1"/>
</dbReference>
<keyword evidence="1" id="KW-0472">Membrane</keyword>
<keyword evidence="1" id="KW-1133">Transmembrane helix</keyword>
<evidence type="ECO:0000313" key="3">
    <source>
        <dbReference type="EMBL" id="MTE25592.1"/>
    </source>
</evidence>
<evidence type="ECO:0000313" key="4">
    <source>
        <dbReference type="Proteomes" id="UP000447545"/>
    </source>
</evidence>
<evidence type="ECO:0000259" key="2">
    <source>
        <dbReference type="Pfam" id="PF13229"/>
    </source>
</evidence>
<accession>A0A7K1G8J0</accession>
<keyword evidence="4" id="KW-1185">Reference proteome</keyword>
<proteinExistence type="predicted"/>
<dbReference type="InterPro" id="IPR039448">
    <property type="entry name" value="Beta_helix"/>
</dbReference>
<dbReference type="EMBL" id="WJYA01000002">
    <property type="protein sequence ID" value="MTE25592.1"/>
    <property type="molecule type" value="Genomic_DNA"/>
</dbReference>
<dbReference type="Gene3D" id="2.160.20.10">
    <property type="entry name" value="Single-stranded right-handed beta-helix, Pectin lyase-like"/>
    <property type="match status" value="1"/>
</dbReference>
<organism evidence="3 4">
    <name type="scientific">Winogradskyella ouciana</name>
    <dbReference type="NCBI Taxonomy" id="2608631"/>
    <lineage>
        <taxon>Bacteria</taxon>
        <taxon>Pseudomonadati</taxon>
        <taxon>Bacteroidota</taxon>
        <taxon>Flavobacteriia</taxon>
        <taxon>Flavobacteriales</taxon>
        <taxon>Flavobacteriaceae</taxon>
        <taxon>Winogradskyella</taxon>
    </lineage>
</organism>
<feature type="domain" description="Right handed beta helix" evidence="2">
    <location>
        <begin position="126"/>
        <end position="221"/>
    </location>
</feature>
<name>A0A7K1G8J0_9FLAO</name>
<dbReference type="SUPFAM" id="SSF51126">
    <property type="entry name" value="Pectin lyase-like"/>
    <property type="match status" value="1"/>
</dbReference>
<dbReference type="Pfam" id="PF13229">
    <property type="entry name" value="Beta_helix"/>
    <property type="match status" value="1"/>
</dbReference>
<dbReference type="Proteomes" id="UP000447545">
    <property type="component" value="Unassembled WGS sequence"/>
</dbReference>
<dbReference type="SMART" id="SM00710">
    <property type="entry name" value="PbH1"/>
    <property type="match status" value="4"/>
</dbReference>
<dbReference type="InterPro" id="IPR011050">
    <property type="entry name" value="Pectin_lyase_fold/virulence"/>
</dbReference>
<reference evidence="3 4" key="1">
    <citation type="submission" date="2019-11" db="EMBL/GenBank/DDBJ databases">
        <title>Winogradskyella ouciana sp. nov., isolated from the hadal seawater of the Mariana Trench.</title>
        <authorList>
            <person name="Liu R."/>
        </authorList>
    </citation>
    <scope>NUCLEOTIDE SEQUENCE [LARGE SCALE GENOMIC DNA]</scope>
    <source>
        <strain evidence="3 4">ZXX205</strain>
    </source>
</reference>
<sequence>MRLKVYNLGVRPRFLRIVEKFLQSKGMLIVFLISASLMSFGQTVKVSDFGFNTDDNKPAFYKAIRTNDTIIIDKQNSEWLVSPLTLRNLENKTIIFEKDVIFRAKPGAYTSTSDCLLKFVDCKNVSIIGNGALLTMNKQEYVDGEWRMGLSFMGCSNISVSNLTISSSGGDGIYIDGYKDKLYSENIRIDSIISTNNKRQGISIISAKDVWVKNSVFTKTKGTLPEAGLDIEPDKETDVVINVNFDHCSFTNNNHSGIVLGLDNLTGQSKPVSINFTDCYLSMNHDESNRYPAAEIIVSSNAFNPVRGKVTFKDIVVDSSKWGLIYSRKPSKAYQVSFKNLSAKNICQQKDGMSVIYLEVPDYYKSSGPLGGFSFEDVYVSFNTKSSFFTIRGSSLGTLNGVKNVTGNITVKSPNLVELIEYIKYDPNKNSNFDVEFTVKGGD</sequence>
<comment type="caution">
    <text evidence="3">The sequence shown here is derived from an EMBL/GenBank/DDBJ whole genome shotgun (WGS) entry which is preliminary data.</text>
</comment>
<dbReference type="AlphaFoldDB" id="A0A7K1G8J0"/>
<dbReference type="InterPro" id="IPR006626">
    <property type="entry name" value="PbH1"/>
</dbReference>
<feature type="transmembrane region" description="Helical" evidence="1">
    <location>
        <begin position="21"/>
        <end position="41"/>
    </location>
</feature>